<accession>A0A812ASY8</accession>
<keyword evidence="3" id="KW-1185">Reference proteome</keyword>
<organism evidence="2 3">
    <name type="scientific">Acanthosepion pharaonis</name>
    <name type="common">Pharaoh cuttlefish</name>
    <name type="synonym">Sepia pharaonis</name>
    <dbReference type="NCBI Taxonomy" id="158019"/>
    <lineage>
        <taxon>Eukaryota</taxon>
        <taxon>Metazoa</taxon>
        <taxon>Spiralia</taxon>
        <taxon>Lophotrochozoa</taxon>
        <taxon>Mollusca</taxon>
        <taxon>Cephalopoda</taxon>
        <taxon>Coleoidea</taxon>
        <taxon>Decapodiformes</taxon>
        <taxon>Sepiida</taxon>
        <taxon>Sepiina</taxon>
        <taxon>Sepiidae</taxon>
        <taxon>Acanthosepion</taxon>
    </lineage>
</organism>
<evidence type="ECO:0000313" key="2">
    <source>
        <dbReference type="EMBL" id="CAE1155487.1"/>
    </source>
</evidence>
<feature type="transmembrane region" description="Helical" evidence="1">
    <location>
        <begin position="309"/>
        <end position="329"/>
    </location>
</feature>
<feature type="transmembrane region" description="Helical" evidence="1">
    <location>
        <begin position="393"/>
        <end position="413"/>
    </location>
</feature>
<sequence>MFFYLSPLSFGPPPISFSINLLFLSLPAHISFSINLLFLSLVNSHFSFRFILLAPLSMFFYLSPLSFGPPPISFSINLLFLSLVNILTFLFTSFSLPLSLFNTLTFLFNSFSLPLSLCSFTSLPFFSPPPISFSINLLFLSLLTLSLFFSLHSPCPSLYVLLPLSLSFSPPPISFSINLLFLSLVNTLTFLFTSFSLPLSLCSFISPPSFSHPLFLSPLTSFNTHHSFHFILLAPLSMFFYLSPFTLARPLFLSPLTSCFSLYPPPISFSINLLFLSLLTLSLFFSLHSPCPSLYVLLPLSPSFSPPPISFSINLMFLSLLTLSLFFSLHPFGHSLYVLLPLSLSFRPSLFLSPLTSCFSLYPPPISFSINLLFLSLVNTLTFFSLHSPCPSLYILLPLSPSFTLSPPLFFFLH</sequence>
<dbReference type="EMBL" id="CAHIKZ030000142">
    <property type="protein sequence ID" value="CAE1155487.1"/>
    <property type="molecule type" value="Genomic_DNA"/>
</dbReference>
<protein>
    <submittedName>
        <fullName evidence="2">Uncharacterized protein</fullName>
    </submittedName>
</protein>
<evidence type="ECO:0000256" key="1">
    <source>
        <dbReference type="SAM" id="Phobius"/>
    </source>
</evidence>
<feature type="transmembrane region" description="Helical" evidence="1">
    <location>
        <begin position="21"/>
        <end position="42"/>
    </location>
</feature>
<feature type="transmembrane region" description="Helical" evidence="1">
    <location>
        <begin position="48"/>
        <end position="67"/>
    </location>
</feature>
<comment type="caution">
    <text evidence="2">The sequence shown here is derived from an EMBL/GenBank/DDBJ whole genome shotgun (WGS) entry which is preliminary data.</text>
</comment>
<name>A0A812ASY8_ACAPH</name>
<dbReference type="AlphaFoldDB" id="A0A812ASY8"/>
<evidence type="ECO:0000313" key="3">
    <source>
        <dbReference type="Proteomes" id="UP000597762"/>
    </source>
</evidence>
<feature type="transmembrane region" description="Helical" evidence="1">
    <location>
        <begin position="269"/>
        <end position="289"/>
    </location>
</feature>
<dbReference type="Proteomes" id="UP000597762">
    <property type="component" value="Unassembled WGS sequence"/>
</dbReference>
<reference evidence="2" key="1">
    <citation type="submission" date="2021-01" db="EMBL/GenBank/DDBJ databases">
        <authorList>
            <person name="Li R."/>
            <person name="Bekaert M."/>
        </authorList>
    </citation>
    <scope>NUCLEOTIDE SEQUENCE</scope>
    <source>
        <strain evidence="2">Farmed</strain>
    </source>
</reference>
<feature type="transmembrane region" description="Helical" evidence="1">
    <location>
        <begin position="79"/>
        <end position="100"/>
    </location>
</feature>
<feature type="transmembrane region" description="Helical" evidence="1">
    <location>
        <begin position="106"/>
        <end position="126"/>
    </location>
</feature>
<proteinExistence type="predicted"/>
<keyword evidence="1" id="KW-0812">Transmembrane</keyword>
<feature type="transmembrane region" description="Helical" evidence="1">
    <location>
        <begin position="368"/>
        <end position="386"/>
    </location>
</feature>
<keyword evidence="1" id="KW-1133">Transmembrane helix</keyword>
<feature type="transmembrane region" description="Helical" evidence="1">
    <location>
        <begin position="336"/>
        <end position="362"/>
    </location>
</feature>
<feature type="transmembrane region" description="Helical" evidence="1">
    <location>
        <begin position="188"/>
        <end position="207"/>
    </location>
</feature>
<feature type="transmembrane region" description="Helical" evidence="1">
    <location>
        <begin position="227"/>
        <end position="248"/>
    </location>
</feature>
<keyword evidence="1" id="KW-0472">Membrane</keyword>
<gene>
    <name evidence="2" type="ORF">SPHA_4492</name>
</gene>